<keyword evidence="4" id="KW-1185">Reference proteome</keyword>
<accession>A0ABT8F344</accession>
<evidence type="ECO:0000313" key="4">
    <source>
        <dbReference type="Proteomes" id="UP001168552"/>
    </source>
</evidence>
<dbReference type="Pfam" id="PF18962">
    <property type="entry name" value="Por_Secre_tail"/>
    <property type="match status" value="1"/>
</dbReference>
<keyword evidence="1" id="KW-0732">Signal</keyword>
<feature type="domain" description="Secretion system C-terminal sorting" evidence="2">
    <location>
        <begin position="44"/>
        <end position="111"/>
    </location>
</feature>
<evidence type="ECO:0000256" key="1">
    <source>
        <dbReference type="SAM" id="SignalP"/>
    </source>
</evidence>
<feature type="signal peptide" evidence="1">
    <location>
        <begin position="1"/>
        <end position="22"/>
    </location>
</feature>
<protein>
    <submittedName>
        <fullName evidence="3">T9SS type A sorting domain-containing protein</fullName>
    </submittedName>
</protein>
<dbReference type="InterPro" id="IPR026444">
    <property type="entry name" value="Secre_tail"/>
</dbReference>
<feature type="chain" id="PRO_5047492658" evidence="1">
    <location>
        <begin position="23"/>
        <end position="121"/>
    </location>
</feature>
<reference evidence="3" key="1">
    <citation type="submission" date="2023-06" db="EMBL/GenBank/DDBJ databases">
        <title>Cytophagales bacterium Strain LB-30, isolated from soil.</title>
        <authorList>
            <person name="Liu B."/>
        </authorList>
    </citation>
    <scope>NUCLEOTIDE SEQUENCE</scope>
    <source>
        <strain evidence="3">LB-30</strain>
    </source>
</reference>
<name>A0ABT8F344_9BACT</name>
<comment type="caution">
    <text evidence="3">The sequence shown here is derived from an EMBL/GenBank/DDBJ whole genome shotgun (WGS) entry which is preliminary data.</text>
</comment>
<proteinExistence type="predicted"/>
<dbReference type="EMBL" id="JAUHJS010000002">
    <property type="protein sequence ID" value="MDN4164779.1"/>
    <property type="molecule type" value="Genomic_DNA"/>
</dbReference>
<gene>
    <name evidence="3" type="ORF">QWY31_04655</name>
</gene>
<dbReference type="Proteomes" id="UP001168552">
    <property type="component" value="Unassembled WGS sequence"/>
</dbReference>
<evidence type="ECO:0000259" key="2">
    <source>
        <dbReference type="Pfam" id="PF18962"/>
    </source>
</evidence>
<sequence length="121" mass="13827">MKLSKILFSLLLLSLITSGVWAQSVAERRFNGNTELDADNIISLYPQPATEYVVVQIKNSTLTKVSFQMYNIIGVPVNIEAEQISETEYKIPIKDLNMGYYMVVVKDDPARFQKAYKFLKK</sequence>
<dbReference type="NCBIfam" id="TIGR04183">
    <property type="entry name" value="Por_Secre_tail"/>
    <property type="match status" value="1"/>
</dbReference>
<organism evidence="3 4">
    <name type="scientific">Shiella aurantiaca</name>
    <dbReference type="NCBI Taxonomy" id="3058365"/>
    <lineage>
        <taxon>Bacteria</taxon>
        <taxon>Pseudomonadati</taxon>
        <taxon>Bacteroidota</taxon>
        <taxon>Cytophagia</taxon>
        <taxon>Cytophagales</taxon>
        <taxon>Shiellaceae</taxon>
        <taxon>Shiella</taxon>
    </lineage>
</organism>
<evidence type="ECO:0000313" key="3">
    <source>
        <dbReference type="EMBL" id="MDN4164779.1"/>
    </source>
</evidence>
<dbReference type="RefSeq" id="WP_320003305.1">
    <property type="nucleotide sequence ID" value="NZ_JAUHJS010000002.1"/>
</dbReference>